<feature type="region of interest" description="Disordered" evidence="1">
    <location>
        <begin position="319"/>
        <end position="374"/>
    </location>
</feature>
<feature type="transmembrane region" description="Helical" evidence="2">
    <location>
        <begin position="277"/>
        <end position="299"/>
    </location>
</feature>
<comment type="caution">
    <text evidence="4">The sequence shown here is derived from an EMBL/GenBank/DDBJ whole genome shotgun (WGS) entry which is preliminary data.</text>
</comment>
<keyword evidence="2" id="KW-1133">Transmembrane helix</keyword>
<feature type="signal peptide" evidence="3">
    <location>
        <begin position="1"/>
        <end position="24"/>
    </location>
</feature>
<organism evidence="4 5">
    <name type="scientific">Dreissena polymorpha</name>
    <name type="common">Zebra mussel</name>
    <name type="synonym">Mytilus polymorpha</name>
    <dbReference type="NCBI Taxonomy" id="45954"/>
    <lineage>
        <taxon>Eukaryota</taxon>
        <taxon>Metazoa</taxon>
        <taxon>Spiralia</taxon>
        <taxon>Lophotrochozoa</taxon>
        <taxon>Mollusca</taxon>
        <taxon>Bivalvia</taxon>
        <taxon>Autobranchia</taxon>
        <taxon>Heteroconchia</taxon>
        <taxon>Euheterodonta</taxon>
        <taxon>Imparidentia</taxon>
        <taxon>Neoheterodontei</taxon>
        <taxon>Myida</taxon>
        <taxon>Dreissenoidea</taxon>
        <taxon>Dreissenidae</taxon>
        <taxon>Dreissena</taxon>
    </lineage>
</organism>
<name>A0A9D4RQ82_DREPO</name>
<reference evidence="4" key="2">
    <citation type="submission" date="2020-11" db="EMBL/GenBank/DDBJ databases">
        <authorList>
            <person name="McCartney M.A."/>
            <person name="Auch B."/>
            <person name="Kono T."/>
            <person name="Mallez S."/>
            <person name="Becker A."/>
            <person name="Gohl D.M."/>
            <person name="Silverstein K.A.T."/>
            <person name="Koren S."/>
            <person name="Bechman K.B."/>
            <person name="Herman A."/>
            <person name="Abrahante J.E."/>
            <person name="Garbe J."/>
        </authorList>
    </citation>
    <scope>NUCLEOTIDE SEQUENCE</scope>
    <source>
        <strain evidence="4">Duluth1</strain>
        <tissue evidence="4">Whole animal</tissue>
    </source>
</reference>
<gene>
    <name evidence="4" type="ORF">DPMN_037872</name>
</gene>
<keyword evidence="2" id="KW-0812">Transmembrane</keyword>
<protein>
    <submittedName>
        <fullName evidence="4">Uncharacterized protein</fullName>
    </submittedName>
</protein>
<evidence type="ECO:0000256" key="3">
    <source>
        <dbReference type="SAM" id="SignalP"/>
    </source>
</evidence>
<evidence type="ECO:0000256" key="1">
    <source>
        <dbReference type="SAM" id="MobiDB-lite"/>
    </source>
</evidence>
<feature type="chain" id="PRO_5039711053" evidence="3">
    <location>
        <begin position="25"/>
        <end position="430"/>
    </location>
</feature>
<keyword evidence="3" id="KW-0732">Signal</keyword>
<evidence type="ECO:0000313" key="5">
    <source>
        <dbReference type="Proteomes" id="UP000828390"/>
    </source>
</evidence>
<evidence type="ECO:0000256" key="2">
    <source>
        <dbReference type="SAM" id="Phobius"/>
    </source>
</evidence>
<proteinExistence type="predicted"/>
<keyword evidence="5" id="KW-1185">Reference proteome</keyword>
<accession>A0A9D4RQ82</accession>
<dbReference type="AlphaFoldDB" id="A0A9D4RQ82"/>
<sequence>MRFVCGLMKAHIFVLGIMPKLTLMDSTKETSIQCSSDKDFTFRLHNNMLHTSITIAECDFAKKSCLMLTKTHKDKYNVSYTGRGGILIIRVLDKETIGTYQCHETFDPNNTVSTNISPSDFISTNENCSENLVEVSDAGETDTFGHIVLGTLKNASIECSSNVDLTFSFFSNTSQTPVTLAECDLAKKTCRMITTSSQNKYSLVYTGCGGVLHIESQDNDTIGDYSCFETFNPTNFISFDISFPYTDLVVDTTYNVTISTESNTERDRKETGIQNNMIFEGLVGIWVGCCCICIVCFLIRYWKKLKLCHAANTTKQAPKQRTESKRALISKESDTDQEQTGKETHKLLHSVDCKNDDEENQSQEEGPFQTNTAEIEQPIDKLAVNYKKVIHEHTDLQHKGIGLDAKSGHAVYIRDKEKTNHPLKTFTDVW</sequence>
<evidence type="ECO:0000313" key="4">
    <source>
        <dbReference type="EMBL" id="KAH3874622.1"/>
    </source>
</evidence>
<dbReference type="EMBL" id="JAIWYP010000002">
    <property type="protein sequence ID" value="KAH3874622.1"/>
    <property type="molecule type" value="Genomic_DNA"/>
</dbReference>
<feature type="compositionally biased region" description="Basic and acidic residues" evidence="1">
    <location>
        <begin position="320"/>
        <end position="354"/>
    </location>
</feature>
<keyword evidence="2" id="KW-0472">Membrane</keyword>
<reference evidence="4" key="1">
    <citation type="journal article" date="2019" name="bioRxiv">
        <title>The Genome of the Zebra Mussel, Dreissena polymorpha: A Resource for Invasive Species Research.</title>
        <authorList>
            <person name="McCartney M.A."/>
            <person name="Auch B."/>
            <person name="Kono T."/>
            <person name="Mallez S."/>
            <person name="Zhang Y."/>
            <person name="Obille A."/>
            <person name="Becker A."/>
            <person name="Abrahante J.E."/>
            <person name="Garbe J."/>
            <person name="Badalamenti J.P."/>
            <person name="Herman A."/>
            <person name="Mangelson H."/>
            <person name="Liachko I."/>
            <person name="Sullivan S."/>
            <person name="Sone E.D."/>
            <person name="Koren S."/>
            <person name="Silverstein K.A.T."/>
            <person name="Beckman K.B."/>
            <person name="Gohl D.M."/>
        </authorList>
    </citation>
    <scope>NUCLEOTIDE SEQUENCE</scope>
    <source>
        <strain evidence="4">Duluth1</strain>
        <tissue evidence="4">Whole animal</tissue>
    </source>
</reference>
<dbReference type="Proteomes" id="UP000828390">
    <property type="component" value="Unassembled WGS sequence"/>
</dbReference>